<accession>A0A375G3K9</accession>
<keyword evidence="3" id="KW-0436">Ligase</keyword>
<dbReference type="PANTHER" id="PTHR35561:SF1">
    <property type="entry name" value="RNA 2',3'-CYCLIC PHOSPHODIESTERASE"/>
    <property type="match status" value="1"/>
</dbReference>
<keyword evidence="4" id="KW-1185">Reference proteome</keyword>
<evidence type="ECO:0000256" key="1">
    <source>
        <dbReference type="ARBA" id="ARBA00022801"/>
    </source>
</evidence>
<evidence type="ECO:0000313" key="2">
    <source>
        <dbReference type="EMBL" id="QRQ92770.1"/>
    </source>
</evidence>
<dbReference type="InterPro" id="IPR004175">
    <property type="entry name" value="RNA_CPDase"/>
</dbReference>
<dbReference type="GO" id="GO:0008664">
    <property type="term" value="F:RNA 2',3'-cyclic 3'-phosphodiesterase activity"/>
    <property type="evidence" value="ECO:0007669"/>
    <property type="project" value="InterPro"/>
</dbReference>
<reference evidence="2 4" key="2">
    <citation type="submission" date="2021-02" db="EMBL/GenBank/DDBJ databases">
        <title>Complete Genome Sequence of Cupriavidus oxalaticus Strain Ox1, a Soil Oxalate-Degrading Species.</title>
        <authorList>
            <person name="Palmieri F."/>
            <person name="Udriet P."/>
            <person name="Deuasquier M."/>
            <person name="Beaudoing E."/>
            <person name="Johnson S.L."/>
            <person name="Davenport K.W."/>
            <person name="Chain P.S."/>
            <person name="Bindschedler S."/>
            <person name="Junier P."/>
        </authorList>
    </citation>
    <scope>NUCLEOTIDE SEQUENCE [LARGE SCALE GENOMIC DNA]</scope>
    <source>
        <strain evidence="2 4">Ox1</strain>
    </source>
</reference>
<dbReference type="EMBL" id="OGUS01000115">
    <property type="protein sequence ID" value="SPC12678.1"/>
    <property type="molecule type" value="Genomic_DNA"/>
</dbReference>
<dbReference type="SUPFAM" id="SSF55144">
    <property type="entry name" value="LigT-like"/>
    <property type="match status" value="1"/>
</dbReference>
<sequence length="209" mass="22916">MLPYRHPCNAAVTQLTLPGFEAPQLAAEHRLFFAAMPDPDAAARMAEIAGGLRVEMHVKARPLRSERLHITLHHLGDFARVPEVIVARACAAATSLDLPPFGVTLDRISSFNGRPGHHPLVLTGSAGLDALIGFQQGLGDALRGAGLRVSRARFTPHLTLLYDESRFAPRAIEPINWTVREFVLIHSWFGKTHYDVKGRWPLRGSGPSV</sequence>
<keyword evidence="1" id="KW-0378">Hydrolase</keyword>
<dbReference type="GO" id="GO:0004113">
    <property type="term" value="F:2',3'-cyclic-nucleotide 3'-phosphodiesterase activity"/>
    <property type="evidence" value="ECO:0007669"/>
    <property type="project" value="InterPro"/>
</dbReference>
<name>A0A375G3K9_9BURK</name>
<dbReference type="Proteomes" id="UP000623307">
    <property type="component" value="Chromosome 2"/>
</dbReference>
<dbReference type="GO" id="GO:0016874">
    <property type="term" value="F:ligase activity"/>
    <property type="evidence" value="ECO:0007669"/>
    <property type="project" value="UniProtKB-KW"/>
</dbReference>
<evidence type="ECO:0000313" key="3">
    <source>
        <dbReference type="EMBL" id="SPC12678.1"/>
    </source>
</evidence>
<dbReference type="OrthoDB" id="7061261at2"/>
<reference evidence="3" key="1">
    <citation type="submission" date="2018-01" db="EMBL/GenBank/DDBJ databases">
        <authorList>
            <person name="Clerissi C."/>
        </authorList>
    </citation>
    <scope>NUCLEOTIDE SEQUENCE</scope>
    <source>
        <strain evidence="3">Cupriavidus oxalaticus LMG 2235</strain>
    </source>
</reference>
<gene>
    <name evidence="3" type="ORF">CO2235_150333</name>
    <name evidence="2" type="ORF">JTE92_21810</name>
</gene>
<protein>
    <submittedName>
        <fullName evidence="2 3">2'-5' RNA ligase</fullName>
    </submittedName>
</protein>
<dbReference type="InterPro" id="IPR009097">
    <property type="entry name" value="Cyclic_Pdiesterase"/>
</dbReference>
<proteinExistence type="predicted"/>
<dbReference type="Proteomes" id="UP000256862">
    <property type="component" value="Chromosome CO2235"/>
</dbReference>
<dbReference type="AlphaFoldDB" id="A0A375G3K9"/>
<evidence type="ECO:0000313" key="4">
    <source>
        <dbReference type="Proteomes" id="UP000623307"/>
    </source>
</evidence>
<organism evidence="3">
    <name type="scientific">Cupriavidus oxalaticus</name>
    <dbReference type="NCBI Taxonomy" id="96344"/>
    <lineage>
        <taxon>Bacteria</taxon>
        <taxon>Pseudomonadati</taxon>
        <taxon>Pseudomonadota</taxon>
        <taxon>Betaproteobacteria</taxon>
        <taxon>Burkholderiales</taxon>
        <taxon>Burkholderiaceae</taxon>
        <taxon>Cupriavidus</taxon>
    </lineage>
</organism>
<dbReference type="Pfam" id="PF13563">
    <property type="entry name" value="2_5_RNA_ligase2"/>
    <property type="match status" value="1"/>
</dbReference>
<dbReference type="Gene3D" id="3.90.1140.10">
    <property type="entry name" value="Cyclic phosphodiesterase"/>
    <property type="match status" value="1"/>
</dbReference>
<dbReference type="PANTHER" id="PTHR35561">
    <property type="entry name" value="RNA 2',3'-CYCLIC PHOSPHODIESTERASE"/>
    <property type="match status" value="1"/>
</dbReference>
<dbReference type="EMBL" id="CP069812">
    <property type="protein sequence ID" value="QRQ92770.1"/>
    <property type="molecule type" value="Genomic_DNA"/>
</dbReference>